<accession>A0AAE3YP50</accession>
<name>A0AAE3YP50_9ACTN</name>
<sequence length="158" mass="17236">MATVHEALLRHFADLRDGTHGTATDRAGKEKVFAATVDVLGPAAEQVLREVDEELLLGTGTVAATGVRDDGTGPAAEWTLSWPEQRDAGLPALMLRAHYGRGFHHPHLRGVTVGEWPLNVFSAEDARDQIPTMRAIVAGDLHNLVFQRDFRIIPATTR</sequence>
<proteinExistence type="predicted"/>
<reference evidence="1" key="1">
    <citation type="submission" date="2023-07" db="EMBL/GenBank/DDBJ databases">
        <title>Sequencing the genomes of 1000 actinobacteria strains.</title>
        <authorList>
            <person name="Klenk H.-P."/>
        </authorList>
    </citation>
    <scope>NUCLEOTIDE SEQUENCE</scope>
    <source>
        <strain evidence="1">DSM 44707</strain>
    </source>
</reference>
<evidence type="ECO:0000313" key="1">
    <source>
        <dbReference type="EMBL" id="MDR7275823.1"/>
    </source>
</evidence>
<dbReference type="Proteomes" id="UP001183643">
    <property type="component" value="Unassembled WGS sequence"/>
</dbReference>
<dbReference type="EMBL" id="JAVDYB010000001">
    <property type="protein sequence ID" value="MDR7275823.1"/>
    <property type="molecule type" value="Genomic_DNA"/>
</dbReference>
<dbReference type="AlphaFoldDB" id="A0AAE3YP50"/>
<gene>
    <name evidence="1" type="ORF">J2S41_002601</name>
</gene>
<keyword evidence="2" id="KW-1185">Reference proteome</keyword>
<dbReference type="RefSeq" id="WP_310367258.1">
    <property type="nucleotide sequence ID" value="NZ_JAVDYB010000001.1"/>
</dbReference>
<evidence type="ECO:0000313" key="2">
    <source>
        <dbReference type="Proteomes" id="UP001183643"/>
    </source>
</evidence>
<protein>
    <submittedName>
        <fullName evidence="1">Uncharacterized protein</fullName>
    </submittedName>
</protein>
<organism evidence="1 2">
    <name type="scientific">Catenuloplanes atrovinosus</name>
    <dbReference type="NCBI Taxonomy" id="137266"/>
    <lineage>
        <taxon>Bacteria</taxon>
        <taxon>Bacillati</taxon>
        <taxon>Actinomycetota</taxon>
        <taxon>Actinomycetes</taxon>
        <taxon>Micromonosporales</taxon>
        <taxon>Micromonosporaceae</taxon>
        <taxon>Catenuloplanes</taxon>
    </lineage>
</organism>
<comment type="caution">
    <text evidence="1">The sequence shown here is derived from an EMBL/GenBank/DDBJ whole genome shotgun (WGS) entry which is preliminary data.</text>
</comment>